<evidence type="ECO:0000256" key="2">
    <source>
        <dbReference type="ARBA" id="ARBA00022898"/>
    </source>
</evidence>
<organism evidence="5 6">
    <name type="scientific">Brevibacterium picturae</name>
    <dbReference type="NCBI Taxonomy" id="260553"/>
    <lineage>
        <taxon>Bacteria</taxon>
        <taxon>Bacillati</taxon>
        <taxon>Actinomycetota</taxon>
        <taxon>Actinomycetes</taxon>
        <taxon>Micrococcales</taxon>
        <taxon>Brevibacteriaceae</taxon>
        <taxon>Brevibacterium</taxon>
    </lineage>
</organism>
<sequence>MKITHNRIDHNSGIDLVRVDEDLFALVFTLMKLTPAEYIIAKALRAHRINNDTRVVETTSGTLGLGLAIVCSQHGLPLTLVSDSAIRGPLLERIRDLGATVEIVSPANGEGIQQTRLRRVKELLEQGNCFWPQQYDNPMNAEAYHSIGNDLASHLPGVDTIVGPVGSGGSLCGITAALRNRGLKGSGVRAIAVDTPGSTLFGLPDQPRSLRGLGNSIHPKNLQTNLVDSVYWVTYPDAANATRHLHSRSGIYAGPTSGASYLAAVRDREMRPKGSGPTVFVCPDRGDRYPEVYSDEYSEVHSLPTAPDSPEGEPVHSTCHRPWNRQELTTYA</sequence>
<evidence type="ECO:0000259" key="4">
    <source>
        <dbReference type="Pfam" id="PF00291"/>
    </source>
</evidence>
<dbReference type="InterPro" id="IPR001926">
    <property type="entry name" value="TrpB-like_PALP"/>
</dbReference>
<accession>A0ABP4LVJ6</accession>
<comment type="cofactor">
    <cofactor evidence="1">
        <name>pyridoxal 5'-phosphate</name>
        <dbReference type="ChEBI" id="CHEBI:597326"/>
    </cofactor>
</comment>
<dbReference type="Gene3D" id="3.40.50.1100">
    <property type="match status" value="2"/>
</dbReference>
<dbReference type="PANTHER" id="PTHR10314">
    <property type="entry name" value="CYSTATHIONINE BETA-SYNTHASE"/>
    <property type="match status" value="1"/>
</dbReference>
<evidence type="ECO:0000313" key="6">
    <source>
        <dbReference type="Proteomes" id="UP001501791"/>
    </source>
</evidence>
<dbReference type="SUPFAM" id="SSF53686">
    <property type="entry name" value="Tryptophan synthase beta subunit-like PLP-dependent enzymes"/>
    <property type="match status" value="1"/>
</dbReference>
<proteinExistence type="predicted"/>
<dbReference type="RefSeq" id="WP_346035199.1">
    <property type="nucleotide sequence ID" value="NZ_BAAALY010000002.1"/>
</dbReference>
<dbReference type="EMBL" id="BAAALY010000002">
    <property type="protein sequence ID" value="GAA1532396.1"/>
    <property type="molecule type" value="Genomic_DNA"/>
</dbReference>
<dbReference type="InterPro" id="IPR050214">
    <property type="entry name" value="Cys_Synth/Cystath_Beta-Synth"/>
</dbReference>
<evidence type="ECO:0000313" key="5">
    <source>
        <dbReference type="EMBL" id="GAA1532396.1"/>
    </source>
</evidence>
<evidence type="ECO:0000256" key="3">
    <source>
        <dbReference type="SAM" id="MobiDB-lite"/>
    </source>
</evidence>
<dbReference type="Proteomes" id="UP001501791">
    <property type="component" value="Unassembled WGS sequence"/>
</dbReference>
<keyword evidence="6" id="KW-1185">Reference proteome</keyword>
<feature type="region of interest" description="Disordered" evidence="3">
    <location>
        <begin position="301"/>
        <end position="323"/>
    </location>
</feature>
<reference evidence="6" key="1">
    <citation type="journal article" date="2019" name="Int. J. Syst. Evol. Microbiol.">
        <title>The Global Catalogue of Microorganisms (GCM) 10K type strain sequencing project: providing services to taxonomists for standard genome sequencing and annotation.</title>
        <authorList>
            <consortium name="The Broad Institute Genomics Platform"/>
            <consortium name="The Broad Institute Genome Sequencing Center for Infectious Disease"/>
            <person name="Wu L."/>
            <person name="Ma J."/>
        </authorList>
    </citation>
    <scope>NUCLEOTIDE SEQUENCE [LARGE SCALE GENOMIC DNA]</scope>
    <source>
        <strain evidence="6">JCM 13319</strain>
    </source>
</reference>
<comment type="caution">
    <text evidence="5">The sequence shown here is derived from an EMBL/GenBank/DDBJ whole genome shotgun (WGS) entry which is preliminary data.</text>
</comment>
<protein>
    <submittedName>
        <fullName evidence="5">Cysteine synthase family protein</fullName>
    </submittedName>
</protein>
<gene>
    <name evidence="5" type="ORF">GCM10009691_05190</name>
</gene>
<name>A0ABP4LVJ6_9MICO</name>
<keyword evidence="2" id="KW-0663">Pyridoxal phosphate</keyword>
<dbReference type="InterPro" id="IPR036052">
    <property type="entry name" value="TrpB-like_PALP_sf"/>
</dbReference>
<evidence type="ECO:0000256" key="1">
    <source>
        <dbReference type="ARBA" id="ARBA00001933"/>
    </source>
</evidence>
<feature type="domain" description="Tryptophan synthase beta chain-like PALP" evidence="4">
    <location>
        <begin position="31"/>
        <end position="283"/>
    </location>
</feature>
<dbReference type="Pfam" id="PF00291">
    <property type="entry name" value="PALP"/>
    <property type="match status" value="1"/>
</dbReference>